<reference evidence="2" key="1">
    <citation type="submission" date="2021-09" db="EMBL/GenBank/DDBJ databases">
        <authorList>
            <consortium name="AG Swart"/>
            <person name="Singh M."/>
            <person name="Singh A."/>
            <person name="Seah K."/>
            <person name="Emmerich C."/>
        </authorList>
    </citation>
    <scope>NUCLEOTIDE SEQUENCE</scope>
    <source>
        <strain evidence="2">ATCC30299</strain>
    </source>
</reference>
<dbReference type="EMBL" id="CAJZBQ010000046">
    <property type="protein sequence ID" value="CAG9328515.1"/>
    <property type="molecule type" value="Genomic_DNA"/>
</dbReference>
<accession>A0AAU9JKW2</accession>
<gene>
    <name evidence="2" type="ORF">BSTOLATCC_MIC46512</name>
</gene>
<comment type="caution">
    <text evidence="2">The sequence shown here is derived from an EMBL/GenBank/DDBJ whole genome shotgun (WGS) entry which is preliminary data.</text>
</comment>
<evidence type="ECO:0000313" key="3">
    <source>
        <dbReference type="Proteomes" id="UP001162131"/>
    </source>
</evidence>
<protein>
    <submittedName>
        <fullName evidence="2">Uncharacterized protein</fullName>
    </submittedName>
</protein>
<feature type="chain" id="PRO_5043347578" evidence="1">
    <location>
        <begin position="20"/>
        <end position="158"/>
    </location>
</feature>
<keyword evidence="3" id="KW-1185">Reference proteome</keyword>
<name>A0AAU9JKW2_9CILI</name>
<proteinExistence type="predicted"/>
<keyword evidence="1" id="KW-0732">Signal</keyword>
<evidence type="ECO:0000313" key="2">
    <source>
        <dbReference type="EMBL" id="CAG9328515.1"/>
    </source>
</evidence>
<evidence type="ECO:0000256" key="1">
    <source>
        <dbReference type="SAM" id="SignalP"/>
    </source>
</evidence>
<dbReference type="AlphaFoldDB" id="A0AAU9JKW2"/>
<feature type="signal peptide" evidence="1">
    <location>
        <begin position="1"/>
        <end position="19"/>
    </location>
</feature>
<organism evidence="2 3">
    <name type="scientific">Blepharisma stoltei</name>
    <dbReference type="NCBI Taxonomy" id="1481888"/>
    <lineage>
        <taxon>Eukaryota</taxon>
        <taxon>Sar</taxon>
        <taxon>Alveolata</taxon>
        <taxon>Ciliophora</taxon>
        <taxon>Postciliodesmatophora</taxon>
        <taxon>Heterotrichea</taxon>
        <taxon>Heterotrichida</taxon>
        <taxon>Blepharismidae</taxon>
        <taxon>Blepharisma</taxon>
    </lineage>
</organism>
<sequence length="158" mass="17431">MSRLLAFLFLLFNISIFSAELLKENSISQFISGFANGVRASSTIDIPCITAYPALVTQFSTLENAISDYQDFSTLLHVFKSTVTGLVSFCQTCNFQNTISTIQAMLTTGEGLDTIFILIFTNLSFYQNALSIIQTSLENGLYYEAGTQAGVIYYNLFG</sequence>
<dbReference type="Proteomes" id="UP001162131">
    <property type="component" value="Unassembled WGS sequence"/>
</dbReference>